<dbReference type="SUPFAM" id="SSF51556">
    <property type="entry name" value="Metallo-dependent hydrolases"/>
    <property type="match status" value="1"/>
</dbReference>
<evidence type="ECO:0000256" key="3">
    <source>
        <dbReference type="ARBA" id="ARBA00022723"/>
    </source>
</evidence>
<dbReference type="InterPro" id="IPR032466">
    <property type="entry name" value="Metal_Hydrolase"/>
</dbReference>
<dbReference type="PANTHER" id="PTHR43668:SF2">
    <property type="entry name" value="ALLANTOINASE"/>
    <property type="match status" value="1"/>
</dbReference>
<comment type="catalytic activity">
    <reaction evidence="6">
        <text>(S)-dihydroorotate + H2O = N-carbamoyl-L-aspartate + H(+)</text>
        <dbReference type="Rhea" id="RHEA:24296"/>
        <dbReference type="ChEBI" id="CHEBI:15377"/>
        <dbReference type="ChEBI" id="CHEBI:15378"/>
        <dbReference type="ChEBI" id="CHEBI:30864"/>
        <dbReference type="ChEBI" id="CHEBI:32814"/>
        <dbReference type="EC" id="3.5.2.3"/>
    </reaction>
</comment>
<keyword evidence="6" id="KW-0862">Zinc</keyword>
<evidence type="ECO:0000256" key="1">
    <source>
        <dbReference type="ARBA" id="ARBA00002368"/>
    </source>
</evidence>
<dbReference type="InterPro" id="IPR002195">
    <property type="entry name" value="Dihydroorotase_CS"/>
</dbReference>
<dbReference type="GO" id="GO:0004151">
    <property type="term" value="F:dihydroorotase activity"/>
    <property type="evidence" value="ECO:0007669"/>
    <property type="project" value="UniProtKB-UniRule"/>
</dbReference>
<dbReference type="Pfam" id="PF01979">
    <property type="entry name" value="Amidohydro_1"/>
    <property type="match status" value="1"/>
</dbReference>
<evidence type="ECO:0000256" key="6">
    <source>
        <dbReference type="HAMAP-Rule" id="MF_00220"/>
    </source>
</evidence>
<proteinExistence type="inferred from homology"/>
<feature type="binding site" evidence="6">
    <location>
        <begin position="294"/>
        <end position="295"/>
    </location>
    <ligand>
        <name>substrate</name>
    </ligand>
</feature>
<evidence type="ECO:0000313" key="9">
    <source>
        <dbReference type="Proteomes" id="UP000184526"/>
    </source>
</evidence>
<dbReference type="GO" id="GO:0006145">
    <property type="term" value="P:purine nucleobase catabolic process"/>
    <property type="evidence" value="ECO:0007669"/>
    <property type="project" value="TreeGrafter"/>
</dbReference>
<dbReference type="GO" id="GO:0044205">
    <property type="term" value="P:'de novo' UMP biosynthetic process"/>
    <property type="evidence" value="ECO:0007669"/>
    <property type="project" value="UniProtKB-UniRule"/>
</dbReference>
<dbReference type="EMBL" id="FQXP01000003">
    <property type="protein sequence ID" value="SHH49762.1"/>
    <property type="molecule type" value="Genomic_DNA"/>
</dbReference>
<comment type="cofactor">
    <cofactor evidence="6">
        <name>Zn(2+)</name>
        <dbReference type="ChEBI" id="CHEBI:29105"/>
    </cofactor>
    <text evidence="6">Binds 2 Zn(2+) ions per subunit.</text>
</comment>
<dbReference type="InterPro" id="IPR006680">
    <property type="entry name" value="Amidohydro-rel"/>
</dbReference>
<dbReference type="GO" id="GO:0004038">
    <property type="term" value="F:allantoinase activity"/>
    <property type="evidence" value="ECO:0007669"/>
    <property type="project" value="TreeGrafter"/>
</dbReference>
<feature type="active site" evidence="6">
    <location>
        <position position="280"/>
    </location>
</feature>
<feature type="binding site" evidence="6">
    <location>
        <position position="59"/>
    </location>
    <ligand>
        <name>Zn(2+)</name>
        <dbReference type="ChEBI" id="CHEBI:29105"/>
        <label>1</label>
    </ligand>
</feature>
<dbReference type="OrthoDB" id="9765462at2"/>
<dbReference type="GO" id="GO:0008270">
    <property type="term" value="F:zinc ion binding"/>
    <property type="evidence" value="ECO:0007669"/>
    <property type="project" value="UniProtKB-UniRule"/>
</dbReference>
<dbReference type="SUPFAM" id="SSF51338">
    <property type="entry name" value="Composite domain of metallo-dependent hydrolases"/>
    <property type="match status" value="1"/>
</dbReference>
<dbReference type="HAMAP" id="MF_00220_B">
    <property type="entry name" value="PyrC_classI_B"/>
    <property type="match status" value="1"/>
</dbReference>
<dbReference type="CDD" id="cd01317">
    <property type="entry name" value="DHOase_IIa"/>
    <property type="match status" value="1"/>
</dbReference>
<dbReference type="InterPro" id="IPR050138">
    <property type="entry name" value="DHOase/Allantoinase_Hydrolase"/>
</dbReference>
<dbReference type="InterPro" id="IPR004722">
    <property type="entry name" value="DHOase"/>
</dbReference>
<dbReference type="InterPro" id="IPR011059">
    <property type="entry name" value="Metal-dep_hydrolase_composite"/>
</dbReference>
<name>A0A1M5TG85_9CLOT</name>
<dbReference type="PANTHER" id="PTHR43668">
    <property type="entry name" value="ALLANTOINASE"/>
    <property type="match status" value="1"/>
</dbReference>
<dbReference type="AlphaFoldDB" id="A0A1M5TG85"/>
<dbReference type="RefSeq" id="WP_072829842.1">
    <property type="nucleotide sequence ID" value="NZ_FQXP01000003.1"/>
</dbReference>
<keyword evidence="5 6" id="KW-0665">Pyrimidine biosynthesis</keyword>
<comment type="pathway">
    <text evidence="6">Pyrimidine metabolism; UMP biosynthesis via de novo pathway; (S)-dihydroorotate from bicarbonate: step 3/3.</text>
</comment>
<protein>
    <recommendedName>
        <fullName evidence="6">Dihydroorotase</fullName>
        <shortName evidence="6">DHOase</shortName>
        <ecNumber evidence="6">3.5.2.3</ecNumber>
    </recommendedName>
</protein>
<feature type="binding site" evidence="6">
    <location>
        <position position="280"/>
    </location>
    <ligand>
        <name>Zn(2+)</name>
        <dbReference type="ChEBI" id="CHEBI:29105"/>
        <label>1</label>
    </ligand>
</feature>
<feature type="binding site" evidence="6">
    <location>
        <position position="175"/>
    </location>
    <ligand>
        <name>Zn(2+)</name>
        <dbReference type="ChEBI" id="CHEBI:29105"/>
        <label>2</label>
    </ligand>
</feature>
<dbReference type="Proteomes" id="UP000184526">
    <property type="component" value="Unassembled WGS sequence"/>
</dbReference>
<gene>
    <name evidence="6" type="primary">pyrC</name>
    <name evidence="8" type="ORF">SAMN02745196_00572</name>
</gene>
<feature type="binding site" evidence="6">
    <location>
        <position position="148"/>
    </location>
    <ligand>
        <name>Zn(2+)</name>
        <dbReference type="ChEBI" id="CHEBI:29105"/>
        <label>1</label>
    </ligand>
</feature>
<dbReference type="PROSITE" id="PS00483">
    <property type="entry name" value="DIHYDROOROTASE_2"/>
    <property type="match status" value="1"/>
</dbReference>
<organism evidence="8 9">
    <name type="scientific">Clostridium collagenovorans DSM 3089</name>
    <dbReference type="NCBI Taxonomy" id="1121306"/>
    <lineage>
        <taxon>Bacteria</taxon>
        <taxon>Bacillati</taxon>
        <taxon>Bacillota</taxon>
        <taxon>Clostridia</taxon>
        <taxon>Eubacteriales</taxon>
        <taxon>Clostridiaceae</taxon>
        <taxon>Clostridium</taxon>
    </lineage>
</organism>
<accession>A0A1M5TG85</accession>
<reference evidence="8 9" key="1">
    <citation type="submission" date="2016-11" db="EMBL/GenBank/DDBJ databases">
        <authorList>
            <person name="Jaros S."/>
            <person name="Januszkiewicz K."/>
            <person name="Wedrychowicz H."/>
        </authorList>
    </citation>
    <scope>NUCLEOTIDE SEQUENCE [LARGE SCALE GENOMIC DNA]</scope>
    <source>
        <strain evidence="8 9">DSM 3089</strain>
    </source>
</reference>
<dbReference type="STRING" id="1121306.SAMN02745196_00572"/>
<feature type="domain" description="Amidohydrolase-related" evidence="7">
    <location>
        <begin position="48"/>
        <end position="392"/>
    </location>
</feature>
<feature type="binding site" evidence="6">
    <location>
        <position position="284"/>
    </location>
    <ligand>
        <name>substrate</name>
    </ligand>
</feature>
<sequence>MELLIKQVRIVDSSQDFFGDVYIKDGIIEELGQNLTKDCEILNGKSKVLMPSFIDLHCHFREPGFTHKEDLETGSKAAVKGGYTVVNLMGNTKPVASNMDVINYVNNKAKAIGLIEVNQVATITDGLKGDNIEHLKNIDSSVKFISDDGLGVNNSRVMMEAMFYAKKQNLTVMSHAESKEFSNVDMRLAENMMTWRDVHLCEYTGCSLHMAHVSTKEAMQYIIEGKKKGLKLTCEVMPHHLALTEEESQYRVNPPIRKRDDVEFLIKAIQDGYVDAIATDHAPHTEEDKKNGAPGISGIETSFSVSYTKLVKDGHISLNKLSQLMSEKPAKIMGLNKGQLKIGYYADMVLVDLEKEFIVDSSKFESKGKNTPFQGKLVFGEILRTFKEGKEVYCK</sequence>
<evidence type="ECO:0000256" key="4">
    <source>
        <dbReference type="ARBA" id="ARBA00022801"/>
    </source>
</evidence>
<keyword evidence="9" id="KW-1185">Reference proteome</keyword>
<comment type="similarity">
    <text evidence="2 6">Belongs to the metallo-dependent hydrolases superfamily. DHOase family. Class I DHOase subfamily.</text>
</comment>
<evidence type="ECO:0000256" key="2">
    <source>
        <dbReference type="ARBA" id="ARBA00010286"/>
    </source>
</evidence>
<evidence type="ECO:0000256" key="5">
    <source>
        <dbReference type="ARBA" id="ARBA00022975"/>
    </source>
</evidence>
<comment type="function">
    <text evidence="1 6">Catalyzes the reversible cyclization of carbamoyl aspartate to dihydroorotate.</text>
</comment>
<feature type="binding site" evidence="6">
    <location>
        <position position="253"/>
    </location>
    <ligand>
        <name>substrate</name>
    </ligand>
</feature>
<dbReference type="GO" id="GO:0005737">
    <property type="term" value="C:cytoplasm"/>
    <property type="evidence" value="ECO:0007669"/>
    <property type="project" value="TreeGrafter"/>
</dbReference>
<dbReference type="UniPathway" id="UPA00070">
    <property type="reaction ID" value="UER00117"/>
</dbReference>
<dbReference type="Gene3D" id="3.20.20.140">
    <property type="entry name" value="Metal-dependent hydrolases"/>
    <property type="match status" value="1"/>
</dbReference>
<keyword evidence="4 6" id="KW-0378">Hydrolase</keyword>
<dbReference type="NCBIfam" id="TIGR00857">
    <property type="entry name" value="pyrC_multi"/>
    <property type="match status" value="1"/>
</dbReference>
<evidence type="ECO:0000259" key="7">
    <source>
        <dbReference type="Pfam" id="PF01979"/>
    </source>
</evidence>
<feature type="binding site" evidence="6">
    <location>
        <position position="212"/>
    </location>
    <ligand>
        <name>Zn(2+)</name>
        <dbReference type="ChEBI" id="CHEBI:29105"/>
        <label>2</label>
    </ligand>
</feature>
<feature type="binding site" evidence="6">
    <location>
        <position position="57"/>
    </location>
    <ligand>
        <name>Zn(2+)</name>
        <dbReference type="ChEBI" id="CHEBI:29105"/>
        <label>1</label>
    </ligand>
</feature>
<feature type="binding site" evidence="6">
    <location>
        <position position="91"/>
    </location>
    <ligand>
        <name>substrate</name>
    </ligand>
</feature>
<keyword evidence="3 6" id="KW-0479">Metal-binding</keyword>
<feature type="binding site" evidence="6">
    <location>
        <begin position="59"/>
        <end position="61"/>
    </location>
    <ligand>
        <name>substrate</name>
    </ligand>
</feature>
<dbReference type="EC" id="3.5.2.3" evidence="6"/>
<feature type="binding site" evidence="6">
    <location>
        <position position="148"/>
    </location>
    <ligand>
        <name>Zn(2+)</name>
        <dbReference type="ChEBI" id="CHEBI:29105"/>
        <label>2</label>
    </ligand>
</feature>
<evidence type="ECO:0000313" key="8">
    <source>
        <dbReference type="EMBL" id="SHH49762.1"/>
    </source>
</evidence>